<feature type="transmembrane region" description="Helical" evidence="9">
    <location>
        <begin position="86"/>
        <end position="107"/>
    </location>
</feature>
<keyword evidence="8" id="KW-0862">Zinc</keyword>
<evidence type="ECO:0000313" key="10">
    <source>
        <dbReference type="EMBL" id="QRD84008.1"/>
    </source>
</evidence>
<keyword evidence="3 9" id="KW-0812">Transmembrane</keyword>
<accession>A0A7U2MHT4</accession>
<feature type="binding site" evidence="7">
    <location>
        <position position="57"/>
    </location>
    <ligand>
        <name>Ca(2+)</name>
        <dbReference type="ChEBI" id="CHEBI:29108"/>
    </ligand>
</feature>
<feature type="transmembrane region" description="Helical" evidence="9">
    <location>
        <begin position="167"/>
        <end position="190"/>
    </location>
</feature>
<keyword evidence="6 9" id="KW-0472">Membrane</keyword>
<evidence type="ECO:0000256" key="6">
    <source>
        <dbReference type="ARBA" id="ARBA00023136"/>
    </source>
</evidence>
<dbReference type="GO" id="GO:0016811">
    <property type="term" value="F:hydrolase activity, acting on carbon-nitrogen (but not peptide) bonds, in linear amides"/>
    <property type="evidence" value="ECO:0007669"/>
    <property type="project" value="InterPro"/>
</dbReference>
<gene>
    <name evidence="10" type="ORF">F9C07_1642605</name>
</gene>
<dbReference type="Pfam" id="PF05875">
    <property type="entry name" value="Ceramidase"/>
    <property type="match status" value="1"/>
</dbReference>
<protein>
    <submittedName>
        <fullName evidence="10">Alkaline phytoceramidase</fullName>
    </submittedName>
</protein>
<dbReference type="GO" id="GO:0046514">
    <property type="term" value="P:ceramide catabolic process"/>
    <property type="evidence" value="ECO:0007669"/>
    <property type="project" value="TreeGrafter"/>
</dbReference>
<evidence type="ECO:0000256" key="1">
    <source>
        <dbReference type="ARBA" id="ARBA00004141"/>
    </source>
</evidence>
<sequence>MFEETSSGPFWGVQTAKSNFCEEVGSYENAISTLYMLHAANTHGSEQDYAVTRYIAEFINSLTNLVYIFYAIYGIRKLRQKSSRDIFRVIPYWGLMAVGICSAAFHISLKYHTQMLDDLSMLFTTTPVLHQVLTVNASRRYSVMMAILLWSFLMILVIYHVRTDELLLHSLSFAGMVIGIGIRTMQLINARTLAGSPARKQIWGMVRFGAVIFNLGFYLWVIDGWICGFLRSARERIGLPLAFLLELHGWWHILTGIGAYIFIAVVDHLVSGESHDGIEESFAWPASWASRSVFAGSNPEEIHKKQS</sequence>
<dbReference type="InterPro" id="IPR008901">
    <property type="entry name" value="ACER"/>
</dbReference>
<proteinExistence type="inferred from homology"/>
<feature type="binding site" evidence="7">
    <location>
        <position position="46"/>
    </location>
    <ligand>
        <name>Ca(2+)</name>
        <dbReference type="ChEBI" id="CHEBI:29108"/>
    </ligand>
</feature>
<evidence type="ECO:0000313" key="11">
    <source>
        <dbReference type="Proteomes" id="UP000596276"/>
    </source>
</evidence>
<dbReference type="GO" id="GO:0046513">
    <property type="term" value="P:ceramide biosynthetic process"/>
    <property type="evidence" value="ECO:0007669"/>
    <property type="project" value="TreeGrafter"/>
</dbReference>
<feature type="binding site" evidence="8">
    <location>
        <position position="248"/>
    </location>
    <ligand>
        <name>Zn(2+)</name>
        <dbReference type="ChEBI" id="CHEBI:29105"/>
        <note>catalytic</note>
    </ligand>
</feature>
<organism evidence="10 11">
    <name type="scientific">Aspergillus flavus (strain ATCC 200026 / FGSC A1120 / IAM 13836 / NRRL 3357 / JCM 12722 / SRRC 167)</name>
    <dbReference type="NCBI Taxonomy" id="332952"/>
    <lineage>
        <taxon>Eukaryota</taxon>
        <taxon>Fungi</taxon>
        <taxon>Dikarya</taxon>
        <taxon>Ascomycota</taxon>
        <taxon>Pezizomycotina</taxon>
        <taxon>Eurotiomycetes</taxon>
        <taxon>Eurotiomycetidae</taxon>
        <taxon>Eurotiales</taxon>
        <taxon>Aspergillaceae</taxon>
        <taxon>Aspergillus</taxon>
        <taxon>Aspergillus subgen. Circumdati</taxon>
    </lineage>
</organism>
<evidence type="ECO:0000256" key="5">
    <source>
        <dbReference type="ARBA" id="ARBA00022989"/>
    </source>
</evidence>
<evidence type="ECO:0000256" key="3">
    <source>
        <dbReference type="ARBA" id="ARBA00022692"/>
    </source>
</evidence>
<comment type="similarity">
    <text evidence="2">Belongs to the alkaline ceramidase family.</text>
</comment>
<keyword evidence="7" id="KW-0479">Metal-binding</keyword>
<dbReference type="VEuPathDB" id="FungiDB:AFLA_004831"/>
<evidence type="ECO:0000256" key="8">
    <source>
        <dbReference type="PIRSR" id="PIRSR608901-2"/>
    </source>
</evidence>
<evidence type="ECO:0000256" key="4">
    <source>
        <dbReference type="ARBA" id="ARBA00022801"/>
    </source>
</evidence>
<dbReference type="PANTHER" id="PTHR46187">
    <property type="entry name" value="ALKALINE CERAMIDASE 3"/>
    <property type="match status" value="1"/>
</dbReference>
<dbReference type="GO" id="GO:0005789">
    <property type="term" value="C:endoplasmic reticulum membrane"/>
    <property type="evidence" value="ECO:0007669"/>
    <property type="project" value="TreeGrafter"/>
</dbReference>
<dbReference type="PANTHER" id="PTHR46187:SF1">
    <property type="entry name" value="ALKALINE PHYTOCERAMIDASE"/>
    <property type="match status" value="1"/>
</dbReference>
<evidence type="ECO:0000256" key="2">
    <source>
        <dbReference type="ARBA" id="ARBA00009780"/>
    </source>
</evidence>
<feature type="binding site" evidence="8">
    <location>
        <position position="106"/>
    </location>
    <ligand>
        <name>Zn(2+)</name>
        <dbReference type="ChEBI" id="CHEBI:29105"/>
        <note>catalytic</note>
    </ligand>
</feature>
<name>A0A7U2MHT4_ASPFN</name>
<evidence type="ECO:0000256" key="9">
    <source>
        <dbReference type="SAM" id="Phobius"/>
    </source>
</evidence>
<comment type="cofactor">
    <cofactor evidence="8">
        <name>Zn(2+)</name>
        <dbReference type="ChEBI" id="CHEBI:29105"/>
    </cofactor>
</comment>
<dbReference type="GO" id="GO:0046872">
    <property type="term" value="F:metal ion binding"/>
    <property type="evidence" value="ECO:0007669"/>
    <property type="project" value="UniProtKB-KW"/>
</dbReference>
<feature type="transmembrane region" description="Helical" evidence="9">
    <location>
        <begin position="249"/>
        <end position="270"/>
    </location>
</feature>
<keyword evidence="5 9" id="KW-1133">Transmembrane helix</keyword>
<dbReference type="Proteomes" id="UP000596276">
    <property type="component" value="Chromosome 5"/>
</dbReference>
<keyword evidence="4" id="KW-0378">Hydrolase</keyword>
<feature type="transmembrane region" description="Helical" evidence="9">
    <location>
        <begin position="202"/>
        <end position="222"/>
    </location>
</feature>
<reference evidence="11" key="1">
    <citation type="journal article" date="2021" name="G3 (Bethesda)">
        <title>Chromosome assembled and annotated genome sequence of Aspergillus flavus NRRL 3357.</title>
        <authorList>
            <person name="Skerker J.M."/>
            <person name="Pianalto K.M."/>
            <person name="Mondo S.J."/>
            <person name="Yang K."/>
            <person name="Arkin A.P."/>
            <person name="Keller N.P."/>
            <person name="Grigoriev I.V."/>
            <person name="Louise Glass N.L."/>
        </authorList>
    </citation>
    <scope>NUCLEOTIDE SEQUENCE [LARGE SCALE GENOMIC DNA]</scope>
    <source>
        <strain evidence="11">ATCC 200026 / FGSC A1120 / IAM 13836 / NRRL 3357 / JCM 12722 / SRRC 167</strain>
    </source>
</reference>
<comment type="subcellular location">
    <subcellularLocation>
        <location evidence="1">Membrane</location>
        <topology evidence="1">Multi-pass membrane protein</topology>
    </subcellularLocation>
</comment>
<evidence type="ECO:0000256" key="7">
    <source>
        <dbReference type="PIRSR" id="PIRSR608901-1"/>
    </source>
</evidence>
<feature type="transmembrane region" description="Helical" evidence="9">
    <location>
        <begin position="54"/>
        <end position="74"/>
    </location>
</feature>
<keyword evidence="7" id="KW-0106">Calcium</keyword>
<dbReference type="AlphaFoldDB" id="A0A7U2MHT4"/>
<dbReference type="VEuPathDB" id="FungiDB:F9C07_1642605"/>
<keyword evidence="11" id="KW-1185">Reference proteome</keyword>
<dbReference type="EMBL" id="CP044621">
    <property type="protein sequence ID" value="QRD84008.1"/>
    <property type="molecule type" value="Genomic_DNA"/>
</dbReference>
<feature type="binding site" evidence="8">
    <location>
        <position position="252"/>
    </location>
    <ligand>
        <name>Zn(2+)</name>
        <dbReference type="ChEBI" id="CHEBI:29105"/>
        <note>catalytic</note>
    </ligand>
</feature>
<feature type="transmembrane region" description="Helical" evidence="9">
    <location>
        <begin position="143"/>
        <end position="161"/>
    </location>
</feature>